<evidence type="ECO:0000313" key="2">
    <source>
        <dbReference type="Proteomes" id="UP000299102"/>
    </source>
</evidence>
<keyword evidence="2" id="KW-1185">Reference proteome</keyword>
<evidence type="ECO:0000313" key="1">
    <source>
        <dbReference type="EMBL" id="GBP93290.1"/>
    </source>
</evidence>
<sequence length="97" mass="10840">MSVNLSKTIPSFAAQPASLRAGPAVRGHCDKRSLQPDARRTTIRTRLCGAKLDENHCISHTYTKSINLKPVFKSAYCDGPYKTRVKDETKEPERPEP</sequence>
<proteinExistence type="predicted"/>
<comment type="caution">
    <text evidence="1">The sequence shown here is derived from an EMBL/GenBank/DDBJ whole genome shotgun (WGS) entry which is preliminary data.</text>
</comment>
<gene>
    <name evidence="1" type="ORF">EVAR_91248_1</name>
</gene>
<dbReference type="AlphaFoldDB" id="A0A4C1ZZ66"/>
<accession>A0A4C1ZZ66</accession>
<name>A0A4C1ZZ66_EUMVA</name>
<dbReference type="Proteomes" id="UP000299102">
    <property type="component" value="Unassembled WGS sequence"/>
</dbReference>
<organism evidence="1 2">
    <name type="scientific">Eumeta variegata</name>
    <name type="common">Bagworm moth</name>
    <name type="synonym">Eumeta japonica</name>
    <dbReference type="NCBI Taxonomy" id="151549"/>
    <lineage>
        <taxon>Eukaryota</taxon>
        <taxon>Metazoa</taxon>
        <taxon>Ecdysozoa</taxon>
        <taxon>Arthropoda</taxon>
        <taxon>Hexapoda</taxon>
        <taxon>Insecta</taxon>
        <taxon>Pterygota</taxon>
        <taxon>Neoptera</taxon>
        <taxon>Endopterygota</taxon>
        <taxon>Lepidoptera</taxon>
        <taxon>Glossata</taxon>
        <taxon>Ditrysia</taxon>
        <taxon>Tineoidea</taxon>
        <taxon>Psychidae</taxon>
        <taxon>Oiketicinae</taxon>
        <taxon>Eumeta</taxon>
    </lineage>
</organism>
<protein>
    <submittedName>
        <fullName evidence="1">Uncharacterized protein</fullName>
    </submittedName>
</protein>
<reference evidence="1 2" key="1">
    <citation type="journal article" date="2019" name="Commun. Biol.">
        <title>The bagworm genome reveals a unique fibroin gene that provides high tensile strength.</title>
        <authorList>
            <person name="Kono N."/>
            <person name="Nakamura H."/>
            <person name="Ohtoshi R."/>
            <person name="Tomita M."/>
            <person name="Numata K."/>
            <person name="Arakawa K."/>
        </authorList>
    </citation>
    <scope>NUCLEOTIDE SEQUENCE [LARGE SCALE GENOMIC DNA]</scope>
</reference>
<dbReference type="EMBL" id="BGZK01002360">
    <property type="protein sequence ID" value="GBP93290.1"/>
    <property type="molecule type" value="Genomic_DNA"/>
</dbReference>